<evidence type="ECO:0000256" key="7">
    <source>
        <dbReference type="NCBIfam" id="TIGR02967"/>
    </source>
</evidence>
<feature type="domain" description="Amidohydrolase-related" evidence="9">
    <location>
        <begin position="109"/>
        <end position="494"/>
    </location>
</feature>
<comment type="catalytic activity">
    <reaction evidence="8">
        <text>guanine + H2O + H(+) = xanthine + NH4(+)</text>
        <dbReference type="Rhea" id="RHEA:14665"/>
        <dbReference type="ChEBI" id="CHEBI:15377"/>
        <dbReference type="ChEBI" id="CHEBI:15378"/>
        <dbReference type="ChEBI" id="CHEBI:16235"/>
        <dbReference type="ChEBI" id="CHEBI:17712"/>
        <dbReference type="ChEBI" id="CHEBI:28938"/>
        <dbReference type="EC" id="3.5.4.3"/>
    </reaction>
</comment>
<keyword evidence="5 8" id="KW-0378">Hydrolase</keyword>
<dbReference type="InterPro" id="IPR051607">
    <property type="entry name" value="Metallo-dep_hydrolases"/>
</dbReference>
<gene>
    <name evidence="10" type="primary">guaD</name>
    <name evidence="10" type="ORF">ACFQ16_25705</name>
</gene>
<comment type="pathway">
    <text evidence="1 8">Purine metabolism; guanine degradation; xanthine from guanine: step 1/1.</text>
</comment>
<keyword evidence="11" id="KW-1185">Reference proteome</keyword>
<dbReference type="Pfam" id="PF01979">
    <property type="entry name" value="Amidohydro_1"/>
    <property type="match status" value="1"/>
</dbReference>
<evidence type="ECO:0000259" key="9">
    <source>
        <dbReference type="Pfam" id="PF01979"/>
    </source>
</evidence>
<dbReference type="PANTHER" id="PTHR11271">
    <property type="entry name" value="GUANINE DEAMINASE"/>
    <property type="match status" value="1"/>
</dbReference>
<evidence type="ECO:0000256" key="6">
    <source>
        <dbReference type="ARBA" id="ARBA00022833"/>
    </source>
</evidence>
<comment type="similarity">
    <text evidence="2 8">Belongs to the metallo-dependent hydrolases superfamily. ATZ/TRZ family.</text>
</comment>
<sequence length="499" mass="55293">MTGHEFDRRSFLAGVGAVTAAGMATVDDSAEAESERAKDLTVFLGTVLHFTDDPWVPGAEGEDDPDSYEVFEPGALVVSRGRVLWAGRREQLPRFARRAQVVDHGNRLIVPGFVDTHIHSAQVDAIASPGGQLLPWLRDYMYPAEMRFRDPRYARQTSSFFLDALLAAGTTTASVYTTTYKHSTDALFAEARRRNLRMVAGKLLMDDGGRSQGGPVPDEYLDRSLAQAEADTRELIRRWHHNGRLRYSVSPRFALTSTVAALKMAGRLYQDSLRTDRPLWSQSHLAENRDEVDAVMRKFKGALHPRSYLDVYDKCDLVGPRSVWGHSVWLDDVDRARLAETDAAVAFCPTSNLFLGSGLFPLNRFGHAGVRVGMGTDVGGGTSYSMLATMNEAYKVVALGNTYPDRIPEDSRATLTALRSFYLATLGGARALHMEEDIGSFRPGREADFVVLDWAATPVLKRRTEAASTFRERLFVLATLGDERAVARTYILGRPARRA</sequence>
<dbReference type="InterPro" id="IPR006311">
    <property type="entry name" value="TAT_signal"/>
</dbReference>
<dbReference type="NCBIfam" id="NF006679">
    <property type="entry name" value="PRK09228.1"/>
    <property type="match status" value="1"/>
</dbReference>
<evidence type="ECO:0000256" key="8">
    <source>
        <dbReference type="RuleBase" id="RU366009"/>
    </source>
</evidence>
<comment type="caution">
    <text evidence="10">The sequence shown here is derived from an EMBL/GenBank/DDBJ whole genome shotgun (WGS) entry which is preliminary data.</text>
</comment>
<dbReference type="InterPro" id="IPR014311">
    <property type="entry name" value="Guanine_deaminase"/>
</dbReference>
<dbReference type="Proteomes" id="UP001597018">
    <property type="component" value="Unassembled WGS sequence"/>
</dbReference>
<dbReference type="PANTHER" id="PTHR11271:SF6">
    <property type="entry name" value="GUANINE DEAMINASE"/>
    <property type="match status" value="1"/>
</dbReference>
<dbReference type="RefSeq" id="WP_263247172.1">
    <property type="nucleotide sequence ID" value="NZ_BAABLT010000028.1"/>
</dbReference>
<dbReference type="InterPro" id="IPR006680">
    <property type="entry name" value="Amidohydro-rel"/>
</dbReference>
<dbReference type="EC" id="3.5.4.3" evidence="3 7"/>
<reference evidence="11" key="1">
    <citation type="journal article" date="2019" name="Int. J. Syst. Evol. Microbiol.">
        <title>The Global Catalogue of Microorganisms (GCM) 10K type strain sequencing project: providing services to taxonomists for standard genome sequencing and annotation.</title>
        <authorList>
            <consortium name="The Broad Institute Genomics Platform"/>
            <consortium name="The Broad Institute Genome Sequencing Center for Infectious Disease"/>
            <person name="Wu L."/>
            <person name="Ma J."/>
        </authorList>
    </citation>
    <scope>NUCLEOTIDE SEQUENCE [LARGE SCALE GENOMIC DNA]</scope>
    <source>
        <strain evidence="11">CCUG 56401</strain>
    </source>
</reference>
<dbReference type="Gene3D" id="3.20.20.140">
    <property type="entry name" value="Metal-dependent hydrolases"/>
    <property type="match status" value="1"/>
</dbReference>
<dbReference type="PROSITE" id="PS51318">
    <property type="entry name" value="TAT"/>
    <property type="match status" value="1"/>
</dbReference>
<name>A0ABW3FY97_9PSEU</name>
<dbReference type="EMBL" id="JBHTIW010000029">
    <property type="protein sequence ID" value="MFD0923155.1"/>
    <property type="molecule type" value="Genomic_DNA"/>
</dbReference>
<comment type="function">
    <text evidence="8">Catalyzes the hydrolytic deamination of guanine, producing xanthine and ammonia.</text>
</comment>
<evidence type="ECO:0000256" key="2">
    <source>
        <dbReference type="ARBA" id="ARBA00006745"/>
    </source>
</evidence>
<evidence type="ECO:0000313" key="10">
    <source>
        <dbReference type="EMBL" id="MFD0923155.1"/>
    </source>
</evidence>
<dbReference type="Gene3D" id="2.30.40.10">
    <property type="entry name" value="Urease, subunit C, domain 1"/>
    <property type="match status" value="1"/>
</dbReference>
<evidence type="ECO:0000256" key="4">
    <source>
        <dbReference type="ARBA" id="ARBA00022723"/>
    </source>
</evidence>
<dbReference type="NCBIfam" id="TIGR02967">
    <property type="entry name" value="guan_deamin"/>
    <property type="match status" value="1"/>
</dbReference>
<keyword evidence="6 8" id="KW-0862">Zinc</keyword>
<comment type="cofactor">
    <cofactor evidence="8">
        <name>Zn(2+)</name>
        <dbReference type="ChEBI" id="CHEBI:29105"/>
    </cofactor>
    <text evidence="8">Binds 1 zinc ion per subunit.</text>
</comment>
<dbReference type="SUPFAM" id="SSF51556">
    <property type="entry name" value="Metallo-dependent hydrolases"/>
    <property type="match status" value="1"/>
</dbReference>
<dbReference type="InterPro" id="IPR011059">
    <property type="entry name" value="Metal-dep_hydrolase_composite"/>
</dbReference>
<evidence type="ECO:0000313" key="11">
    <source>
        <dbReference type="Proteomes" id="UP001597018"/>
    </source>
</evidence>
<proteinExistence type="inferred from homology"/>
<dbReference type="InterPro" id="IPR032466">
    <property type="entry name" value="Metal_Hydrolase"/>
</dbReference>
<keyword evidence="4 8" id="KW-0479">Metal-binding</keyword>
<organism evidence="10 11">
    <name type="scientific">Saccharopolyspora rosea</name>
    <dbReference type="NCBI Taxonomy" id="524884"/>
    <lineage>
        <taxon>Bacteria</taxon>
        <taxon>Bacillati</taxon>
        <taxon>Actinomycetota</taxon>
        <taxon>Actinomycetes</taxon>
        <taxon>Pseudonocardiales</taxon>
        <taxon>Pseudonocardiaceae</taxon>
        <taxon>Saccharopolyspora</taxon>
    </lineage>
</organism>
<protein>
    <recommendedName>
        <fullName evidence="3 7">Guanine deaminase</fullName>
        <shortName evidence="8">Guanase</shortName>
        <ecNumber evidence="3 7">3.5.4.3</ecNumber>
    </recommendedName>
    <alternativeName>
        <fullName evidence="8">Guanine aminohydrolase</fullName>
    </alternativeName>
</protein>
<accession>A0ABW3FY97</accession>
<evidence type="ECO:0000256" key="1">
    <source>
        <dbReference type="ARBA" id="ARBA00004984"/>
    </source>
</evidence>
<dbReference type="SUPFAM" id="SSF51338">
    <property type="entry name" value="Composite domain of metallo-dependent hydrolases"/>
    <property type="match status" value="2"/>
</dbReference>
<evidence type="ECO:0000256" key="5">
    <source>
        <dbReference type="ARBA" id="ARBA00022801"/>
    </source>
</evidence>
<evidence type="ECO:0000256" key="3">
    <source>
        <dbReference type="ARBA" id="ARBA00012781"/>
    </source>
</evidence>
<dbReference type="GO" id="GO:0008892">
    <property type="term" value="F:guanine deaminase activity"/>
    <property type="evidence" value="ECO:0007669"/>
    <property type="project" value="UniProtKB-EC"/>
</dbReference>